<dbReference type="HOGENOM" id="CLU_061281_2_3_9"/>
<keyword evidence="5" id="KW-1185">Reference proteome</keyword>
<dbReference type="EMBL" id="AQFT01000038">
    <property type="protein sequence ID" value="EMZ33974.1"/>
    <property type="molecule type" value="Genomic_DNA"/>
</dbReference>
<organism evidence="4 5">
    <name type="scientific">Eubacterium plexicaudatum ASF492</name>
    <dbReference type="NCBI Taxonomy" id="1235802"/>
    <lineage>
        <taxon>Bacteria</taxon>
        <taxon>Bacillati</taxon>
        <taxon>Bacillota</taxon>
        <taxon>Clostridia</taxon>
        <taxon>Eubacteriales</taxon>
        <taxon>Eubacteriaceae</taxon>
        <taxon>Eubacterium</taxon>
    </lineage>
</organism>
<keyword evidence="3" id="KW-0414">Isoprene biosynthesis</keyword>
<evidence type="ECO:0000313" key="5">
    <source>
        <dbReference type="Proteomes" id="UP000012589"/>
    </source>
</evidence>
<evidence type="ECO:0000256" key="2">
    <source>
        <dbReference type="ARBA" id="ARBA00022695"/>
    </source>
</evidence>
<dbReference type="SUPFAM" id="SSF53448">
    <property type="entry name" value="Nucleotide-diphospho-sugar transferases"/>
    <property type="match status" value="1"/>
</dbReference>
<dbReference type="Gene3D" id="3.90.550.10">
    <property type="entry name" value="Spore Coat Polysaccharide Biosynthesis Protein SpsA, Chain A"/>
    <property type="match status" value="1"/>
</dbReference>
<dbReference type="OrthoDB" id="9806837at2"/>
<dbReference type="Pfam" id="PF01128">
    <property type="entry name" value="IspD"/>
    <property type="match status" value="1"/>
</dbReference>
<dbReference type="GO" id="GO:0008299">
    <property type="term" value="P:isoprenoid biosynthetic process"/>
    <property type="evidence" value="ECO:0007669"/>
    <property type="project" value="UniProtKB-KW"/>
</dbReference>
<evidence type="ECO:0000256" key="3">
    <source>
        <dbReference type="ARBA" id="ARBA00023229"/>
    </source>
</evidence>
<dbReference type="PATRIC" id="fig|1235802.3.peg.1342"/>
<proteinExistence type="predicted"/>
<comment type="caution">
    <text evidence="4">The sequence shown here is derived from an EMBL/GenBank/DDBJ whole genome shotgun (WGS) entry which is preliminary data.</text>
</comment>
<dbReference type="eggNOG" id="COG1211">
    <property type="taxonomic scope" value="Bacteria"/>
</dbReference>
<keyword evidence="1 4" id="KW-0808">Transferase</keyword>
<dbReference type="InterPro" id="IPR029044">
    <property type="entry name" value="Nucleotide-diphossugar_trans"/>
</dbReference>
<dbReference type="Proteomes" id="UP000012589">
    <property type="component" value="Unassembled WGS sequence"/>
</dbReference>
<evidence type="ECO:0000256" key="1">
    <source>
        <dbReference type="ARBA" id="ARBA00022679"/>
    </source>
</evidence>
<accession>N2BB60</accession>
<keyword evidence="2 4" id="KW-0548">Nucleotidyltransferase</keyword>
<dbReference type="AlphaFoldDB" id="N2BB60"/>
<name>N2BB60_9FIRM</name>
<dbReference type="PANTHER" id="PTHR32125">
    <property type="entry name" value="2-C-METHYL-D-ERYTHRITOL 4-PHOSPHATE CYTIDYLYLTRANSFERASE, CHLOROPLASTIC"/>
    <property type="match status" value="1"/>
</dbReference>
<dbReference type="STRING" id="1235802.C823_01255"/>
<sequence>MNSKDHTRTYTVILSGGIGSRLKGIDIPKQYYKICGRTILSYCLEQIEQTECINGYIVIAVAEWQDFILQEIKQLPATASTGSAASKFLGFALPGKNRQQSILHGLQSLKTTAKDNDIVLIQDAVRPLTSKTLIVNCIQAAAGADGAMPILPMTDTVYYSKDGKQVDALLDRDKIIAGQAPEAFVFGAYLRANESLSEAEMLAVRGSTEPAIKAGMRIALLDGDERNLKITTEKDLKQFEKLLEDRRI</sequence>
<gene>
    <name evidence="4" type="ORF">C823_01255</name>
</gene>
<dbReference type="CDD" id="cd02516">
    <property type="entry name" value="CDP-ME_synthetase"/>
    <property type="match status" value="1"/>
</dbReference>
<dbReference type="GO" id="GO:0050518">
    <property type="term" value="F:2-C-methyl-D-erythritol 4-phosphate cytidylyltransferase activity"/>
    <property type="evidence" value="ECO:0007669"/>
    <property type="project" value="TreeGrafter"/>
</dbReference>
<dbReference type="InterPro" id="IPR034683">
    <property type="entry name" value="IspD/TarI"/>
</dbReference>
<evidence type="ECO:0000313" key="4">
    <source>
        <dbReference type="EMBL" id="EMZ33974.1"/>
    </source>
</evidence>
<dbReference type="PANTHER" id="PTHR32125:SF4">
    <property type="entry name" value="2-C-METHYL-D-ERYTHRITOL 4-PHOSPHATE CYTIDYLYLTRANSFERASE, CHLOROPLASTIC"/>
    <property type="match status" value="1"/>
</dbReference>
<dbReference type="InterPro" id="IPR050088">
    <property type="entry name" value="IspD/TarI_cytidylyltransf_bact"/>
</dbReference>
<reference evidence="4 5" key="1">
    <citation type="journal article" date="2014" name="Genome Announc.">
        <title>Draft genome sequences of the altered schaedler flora, a defined bacterial community from gnotobiotic mice.</title>
        <authorList>
            <person name="Wannemuehler M.J."/>
            <person name="Overstreet A.M."/>
            <person name="Ward D.V."/>
            <person name="Phillips G.J."/>
        </authorList>
    </citation>
    <scope>NUCLEOTIDE SEQUENCE [LARGE SCALE GENOMIC DNA]</scope>
    <source>
        <strain evidence="4 5">ASF492</strain>
    </source>
</reference>
<protein>
    <submittedName>
        <fullName evidence="4">2-C-methyl-D-erythritol 4-phosphate cytidylyltransferase</fullName>
    </submittedName>
</protein>